<dbReference type="KEGG" id="bhu:bhn_II007"/>
<keyword evidence="2" id="KW-1185">Reference proteome</keyword>
<evidence type="ECO:0008006" key="3">
    <source>
        <dbReference type="Google" id="ProtNLM"/>
    </source>
</evidence>
<keyword evidence="1" id="KW-0614">Plasmid</keyword>
<name>A0A1D9P5B5_9FIRM</name>
<proteinExistence type="predicted"/>
<evidence type="ECO:0000313" key="1">
    <source>
        <dbReference type="EMBL" id="AOZ97806.1"/>
    </source>
</evidence>
<gene>
    <name evidence="1" type="ORF">bhn_II007</name>
</gene>
<evidence type="ECO:0000313" key="2">
    <source>
        <dbReference type="Proteomes" id="UP000179284"/>
    </source>
</evidence>
<dbReference type="OrthoDB" id="9872300at2"/>
<dbReference type="EMBL" id="CP017832">
    <property type="protein sequence ID" value="AOZ97806.1"/>
    <property type="molecule type" value="Genomic_DNA"/>
</dbReference>
<sequence length="283" mass="32622">MNRINPSRFSYEKGCRIENTTIKSKLSDNEKATGEQIILSLLKKYGYMNMMHIQRALNMNSHRTINARKSINKMMSRGLVEKYTITYPGDEPDNDVYILSKNERDKSKNMRSAFRFNMNDIPNILEHLSATQWHISVLEGSGTKDKMFYKTVPYQKFITQVPSLIQIRTRLGRRMSICAIPIPKGDRKNKIAALITQIIALHGYFSEDIDRYGSFVLCLICESESQIEEVSKLLQQVSETSDFYLIYSLDCITDDELVDPLSLIYDVEREDGATKLSVFKLRG</sequence>
<protein>
    <recommendedName>
        <fullName evidence="3">Replication-relaxation</fullName>
    </recommendedName>
</protein>
<reference evidence="2" key="1">
    <citation type="submission" date="2016-10" db="EMBL/GenBank/DDBJ databases">
        <title>The complete genome sequence of the rumen bacterium Butyrivibrio hungatei MB2003.</title>
        <authorList>
            <person name="Palevich N."/>
            <person name="Kelly W.J."/>
            <person name="Leahy S.C."/>
            <person name="Altermann E."/>
            <person name="Rakonjac J."/>
            <person name="Attwood G.T."/>
        </authorList>
    </citation>
    <scope>NUCLEOTIDE SEQUENCE [LARGE SCALE GENOMIC DNA]</scope>
    <source>
        <strain evidence="2">MB2003</strain>
        <plasmid evidence="2">Plasmid pnp144</plasmid>
    </source>
</reference>
<dbReference type="Proteomes" id="UP000179284">
    <property type="component" value="Plasmid pNP144"/>
</dbReference>
<geneLocation type="plasmid" evidence="2">
    <name>pnp144</name>
</geneLocation>
<organism evidence="1 2">
    <name type="scientific">Butyrivibrio hungatei</name>
    <dbReference type="NCBI Taxonomy" id="185008"/>
    <lineage>
        <taxon>Bacteria</taxon>
        <taxon>Bacillati</taxon>
        <taxon>Bacillota</taxon>
        <taxon>Clostridia</taxon>
        <taxon>Lachnospirales</taxon>
        <taxon>Lachnospiraceae</taxon>
        <taxon>Butyrivibrio</taxon>
    </lineage>
</organism>
<accession>A0A1D9P5B5</accession>
<dbReference type="AlphaFoldDB" id="A0A1D9P5B5"/>
<dbReference type="RefSeq" id="WP_071177566.1">
    <property type="nucleotide sequence ID" value="NZ_CP017832.1"/>
</dbReference>